<feature type="domain" description="Glycosyltransferase 2-like" evidence="1">
    <location>
        <begin position="14"/>
        <end position="127"/>
    </location>
</feature>
<reference evidence="2" key="1">
    <citation type="submission" date="2020-06" db="EMBL/GenBank/DDBJ databases">
        <title>Paenibacillus sp. nov., isolated from soil.</title>
        <authorList>
            <person name="Seo Y.L."/>
        </authorList>
    </citation>
    <scope>NUCLEOTIDE SEQUENCE [LARGE SCALE GENOMIC DNA]</scope>
    <source>
        <strain evidence="2">JW14</strain>
    </source>
</reference>
<dbReference type="InterPro" id="IPR001173">
    <property type="entry name" value="Glyco_trans_2-like"/>
</dbReference>
<dbReference type="SUPFAM" id="SSF48452">
    <property type="entry name" value="TPR-like"/>
    <property type="match status" value="1"/>
</dbReference>
<dbReference type="SUPFAM" id="SSF53448">
    <property type="entry name" value="Nucleotide-diphospho-sugar transferases"/>
    <property type="match status" value="1"/>
</dbReference>
<dbReference type="EMBL" id="JABWCS010000195">
    <property type="protein sequence ID" value="NUU59915.1"/>
    <property type="molecule type" value="Genomic_DNA"/>
</dbReference>
<dbReference type="Proteomes" id="UP000564806">
    <property type="component" value="Unassembled WGS sequence"/>
</dbReference>
<dbReference type="PANTHER" id="PTHR43630:SF2">
    <property type="entry name" value="GLYCOSYLTRANSFERASE"/>
    <property type="match status" value="1"/>
</dbReference>
<dbReference type="InterPro" id="IPR011990">
    <property type="entry name" value="TPR-like_helical_dom_sf"/>
</dbReference>
<sequence length="392" mass="45152">MMTLTLCIAVDHKNNRLERCLESIHSLVDEIIVADMGTSTPVNQLCQDYGATVVDCRQSMHPADALNLALEQATGDWILWLNPNEYLKESALPRYRDLLYITGADLILHHVVEFQKTAKGRVRVVDYGHPRLFRRQTGFHFSGKDEVVFIDIDSTTSRDGQGQRVYMRPFKIHAESQVEQTATVRKIKRVEQEMAAVQSHSPWNLYELACEYLRIRDYKQVVKWSNKIIQLFLDHKTTPPAVIYKLKYAAVLDQTSFPQNERSLQLAARMFPDFTDLHYYIGLNYVKQSRFKEALQAFNHCLECGNTPSDYFVRQGLGSYMAHHYSGICLEKLERTVEAACAYIRAIDSYQNYVPAVDALNRLVIDFNIDVSDCMPEDIELPLKRLQDLLMA</sequence>
<evidence type="ECO:0000313" key="3">
    <source>
        <dbReference type="Proteomes" id="UP000564806"/>
    </source>
</evidence>
<dbReference type="PANTHER" id="PTHR43630">
    <property type="entry name" value="POLY-BETA-1,6-N-ACETYL-D-GLUCOSAMINE SYNTHASE"/>
    <property type="match status" value="1"/>
</dbReference>
<keyword evidence="2" id="KW-0808">Transferase</keyword>
<dbReference type="AlphaFoldDB" id="A0A850EFJ0"/>
<dbReference type="GO" id="GO:0016740">
    <property type="term" value="F:transferase activity"/>
    <property type="evidence" value="ECO:0007669"/>
    <property type="project" value="UniProtKB-KW"/>
</dbReference>
<accession>A0A850EFJ0</accession>
<comment type="caution">
    <text evidence="2">The sequence shown here is derived from an EMBL/GenBank/DDBJ whole genome shotgun (WGS) entry which is preliminary data.</text>
</comment>
<proteinExistence type="predicted"/>
<dbReference type="RefSeq" id="WP_175370538.1">
    <property type="nucleotide sequence ID" value="NZ_JABWCS010000195.1"/>
</dbReference>
<organism evidence="2 3">
    <name type="scientific">Paenibacillus agri</name>
    <dbReference type="NCBI Taxonomy" id="2744309"/>
    <lineage>
        <taxon>Bacteria</taxon>
        <taxon>Bacillati</taxon>
        <taxon>Bacillota</taxon>
        <taxon>Bacilli</taxon>
        <taxon>Bacillales</taxon>
        <taxon>Paenibacillaceae</taxon>
        <taxon>Paenibacillus</taxon>
    </lineage>
</organism>
<dbReference type="InterPro" id="IPR029044">
    <property type="entry name" value="Nucleotide-diphossugar_trans"/>
</dbReference>
<dbReference type="Pfam" id="PF00535">
    <property type="entry name" value="Glycos_transf_2"/>
    <property type="match status" value="1"/>
</dbReference>
<protein>
    <submittedName>
        <fullName evidence="2">Glycosyltransferase</fullName>
    </submittedName>
</protein>
<keyword evidence="3" id="KW-1185">Reference proteome</keyword>
<evidence type="ECO:0000313" key="2">
    <source>
        <dbReference type="EMBL" id="NUU59915.1"/>
    </source>
</evidence>
<name>A0A850EFJ0_9BACL</name>
<evidence type="ECO:0000259" key="1">
    <source>
        <dbReference type="Pfam" id="PF00535"/>
    </source>
</evidence>
<dbReference type="Gene3D" id="1.25.40.10">
    <property type="entry name" value="Tetratricopeptide repeat domain"/>
    <property type="match status" value="1"/>
</dbReference>
<gene>
    <name evidence="2" type="ORF">HPT30_06055</name>
</gene>
<dbReference type="Gene3D" id="3.90.550.10">
    <property type="entry name" value="Spore Coat Polysaccharide Biosynthesis Protein SpsA, Chain A"/>
    <property type="match status" value="1"/>
</dbReference>